<sequence>MLYNGIGLLSAKGSSTSGRVEKNLSTLDSTVKNRNSDRHSRAHGKKNHEQETTNVSKYRQQMAKESLKDHKNKRAVEVKCAERRIELEDAGLNEKEIDEQVDSYRVLLSEQYSIPQRSCEVEVTSSTEREEVPEPRDIASTNYVPRHTEGRIKRR</sequence>
<organism evidence="1 2">
    <name type="scientific">Naganishia cerealis</name>
    <dbReference type="NCBI Taxonomy" id="610337"/>
    <lineage>
        <taxon>Eukaryota</taxon>
        <taxon>Fungi</taxon>
        <taxon>Dikarya</taxon>
        <taxon>Basidiomycota</taxon>
        <taxon>Agaricomycotina</taxon>
        <taxon>Tremellomycetes</taxon>
        <taxon>Filobasidiales</taxon>
        <taxon>Filobasidiaceae</taxon>
        <taxon>Naganishia</taxon>
    </lineage>
</organism>
<accession>A0ACC2WPV6</accession>
<gene>
    <name evidence="1" type="ORF">QFC19_000386</name>
</gene>
<protein>
    <submittedName>
        <fullName evidence="1">Uncharacterized protein</fullName>
    </submittedName>
</protein>
<dbReference type="Proteomes" id="UP001241377">
    <property type="component" value="Unassembled WGS sequence"/>
</dbReference>
<name>A0ACC2WPV6_9TREE</name>
<dbReference type="EMBL" id="JASBWR010000002">
    <property type="protein sequence ID" value="KAJ9113466.1"/>
    <property type="molecule type" value="Genomic_DNA"/>
</dbReference>
<keyword evidence="2" id="KW-1185">Reference proteome</keyword>
<reference evidence="1" key="1">
    <citation type="submission" date="2023-04" db="EMBL/GenBank/DDBJ databases">
        <title>Draft Genome sequencing of Naganishia species isolated from polar environments using Oxford Nanopore Technology.</title>
        <authorList>
            <person name="Leo P."/>
            <person name="Venkateswaran K."/>
        </authorList>
    </citation>
    <scope>NUCLEOTIDE SEQUENCE</scope>
    <source>
        <strain evidence="1">MNA-CCFEE 5261</strain>
    </source>
</reference>
<comment type="caution">
    <text evidence="1">The sequence shown here is derived from an EMBL/GenBank/DDBJ whole genome shotgun (WGS) entry which is preliminary data.</text>
</comment>
<evidence type="ECO:0000313" key="1">
    <source>
        <dbReference type="EMBL" id="KAJ9113466.1"/>
    </source>
</evidence>
<proteinExistence type="predicted"/>
<evidence type="ECO:0000313" key="2">
    <source>
        <dbReference type="Proteomes" id="UP001241377"/>
    </source>
</evidence>